<reference evidence="1" key="1">
    <citation type="submission" date="2018-06" db="EMBL/GenBank/DDBJ databases">
        <authorList>
            <person name="Zhirakovskaya E."/>
        </authorList>
    </citation>
    <scope>NUCLEOTIDE SEQUENCE</scope>
</reference>
<dbReference type="EMBL" id="UOEL01000099">
    <property type="protein sequence ID" value="VAW13106.1"/>
    <property type="molecule type" value="Genomic_DNA"/>
</dbReference>
<proteinExistence type="predicted"/>
<name>A0A3B0U143_9ZZZZ</name>
<organism evidence="1">
    <name type="scientific">hydrothermal vent metagenome</name>
    <dbReference type="NCBI Taxonomy" id="652676"/>
    <lineage>
        <taxon>unclassified sequences</taxon>
        <taxon>metagenomes</taxon>
        <taxon>ecological metagenomes</taxon>
    </lineage>
</organism>
<sequence>MKTSKKTLPIISVAYDSCNDKPDNLPSLDIITASLIYRTCPPPSGGARGGLFKSGEFQIKTI</sequence>
<gene>
    <name evidence="1" type="ORF">MNBD_BACTEROID03-544</name>
</gene>
<accession>A0A3B0U143</accession>
<dbReference type="AlphaFoldDB" id="A0A3B0U143"/>
<evidence type="ECO:0000313" key="1">
    <source>
        <dbReference type="EMBL" id="VAW13106.1"/>
    </source>
</evidence>
<protein>
    <submittedName>
        <fullName evidence="1">Uncharacterized protein</fullName>
    </submittedName>
</protein>